<protein>
    <recommendedName>
        <fullName evidence="3">3-methyladenine DNA glycosylase AlkC</fullName>
    </recommendedName>
</protein>
<reference evidence="1 2" key="1">
    <citation type="journal article" date="2001" name="Int. J. Syst. Evol. Microbiol.">
        <title>Agreia bicolorata gen. nov., sp. nov., to accommodate actinobacteria isolated from narrow reed grass infected by the nematode Heteroanguina graminophila.</title>
        <authorList>
            <person name="Evtushenko L.I."/>
            <person name="Dorofeeva L.V."/>
            <person name="Dobrovolskaya T.G."/>
            <person name="Streshinskaya G.M."/>
            <person name="Subbotin S.A."/>
            <person name="Tiedje J.M."/>
        </authorList>
    </citation>
    <scope>NUCLEOTIDE SEQUENCE [LARGE SCALE GENOMIC DNA]</scope>
    <source>
        <strain evidence="1 2">VKM Ac-1804</strain>
    </source>
</reference>
<dbReference type="InterPro" id="IPR014825">
    <property type="entry name" value="DNA_alkylation"/>
</dbReference>
<dbReference type="RefSeq" id="WP_044441647.1">
    <property type="nucleotide sequence ID" value="NZ_JYFC01000004.1"/>
</dbReference>
<evidence type="ECO:0000313" key="2">
    <source>
        <dbReference type="Proteomes" id="UP000032503"/>
    </source>
</evidence>
<dbReference type="Proteomes" id="UP000032503">
    <property type="component" value="Unassembled WGS sequence"/>
</dbReference>
<dbReference type="Pfam" id="PF08713">
    <property type="entry name" value="DNA_alkylation"/>
    <property type="match status" value="1"/>
</dbReference>
<comment type="caution">
    <text evidence="1">The sequence shown here is derived from an EMBL/GenBank/DDBJ whole genome shotgun (WGS) entry which is preliminary data.</text>
</comment>
<keyword evidence="2" id="KW-1185">Reference proteome</keyword>
<dbReference type="SUPFAM" id="SSF48371">
    <property type="entry name" value="ARM repeat"/>
    <property type="match status" value="1"/>
</dbReference>
<organism evidence="1 2">
    <name type="scientific">Agreia bicolorata</name>
    <dbReference type="NCBI Taxonomy" id="110935"/>
    <lineage>
        <taxon>Bacteria</taxon>
        <taxon>Bacillati</taxon>
        <taxon>Actinomycetota</taxon>
        <taxon>Actinomycetes</taxon>
        <taxon>Micrococcales</taxon>
        <taxon>Microbacteriaceae</taxon>
        <taxon>Agreia</taxon>
    </lineage>
</organism>
<evidence type="ECO:0008006" key="3">
    <source>
        <dbReference type="Google" id="ProtNLM"/>
    </source>
</evidence>
<accession>A0ABR5CEG6</accession>
<proteinExistence type="predicted"/>
<dbReference type="InterPro" id="IPR016024">
    <property type="entry name" value="ARM-type_fold"/>
</dbReference>
<gene>
    <name evidence="1" type="ORF">TZ00_10725</name>
</gene>
<sequence length="401" mass="44327">MGVMNELINRNTVLSLAGLLGEADGANPWVTVEESAQRVDGLQLRARSDLVAEAILRDNALRSGGQTVGSVRDGRWGSDAQDDPSYGRLAATIRRALRSPDFTGWMIWPVSEAVTTAALRGWSSDSRETYARFDDGLTLLAELTPRLTAEFAIRRFLAADLDRAVTNILPWTANHDEHVRRLASEGTRPFLPWAVRVAALTSSPERTVPILDALRADPSDYVRRSVANHLNDLSRQNPKLVVQTAARWLEEPDENTTWVVRHGLRTLVKRADPDALALMGFSDATVQVSPMTVAHETVVLPGSLDFSFTVTNEGDAPVRLAIDYAVSYVKSSGALAEKVFKLSTRELQAGETLDVHKRHAIHQMTTRVHYAGTHLIELQINGRRYSRRAFEVEIPPELAPS</sequence>
<dbReference type="Gene3D" id="1.25.40.290">
    <property type="entry name" value="ARM repeat domains"/>
    <property type="match status" value="1"/>
</dbReference>
<dbReference type="EMBL" id="JYFC01000004">
    <property type="protein sequence ID" value="KJC64035.1"/>
    <property type="molecule type" value="Genomic_DNA"/>
</dbReference>
<evidence type="ECO:0000313" key="1">
    <source>
        <dbReference type="EMBL" id="KJC64035.1"/>
    </source>
</evidence>
<name>A0ABR5CEG6_9MICO</name>